<feature type="compositionally biased region" description="Basic residues" evidence="1">
    <location>
        <begin position="74"/>
        <end position="126"/>
    </location>
</feature>
<dbReference type="EMBL" id="MN739779">
    <property type="protein sequence ID" value="QHT26129.1"/>
    <property type="molecule type" value="Genomic_DNA"/>
</dbReference>
<organism evidence="2">
    <name type="scientific">viral metagenome</name>
    <dbReference type="NCBI Taxonomy" id="1070528"/>
    <lineage>
        <taxon>unclassified sequences</taxon>
        <taxon>metagenomes</taxon>
        <taxon>organismal metagenomes</taxon>
    </lineage>
</organism>
<evidence type="ECO:0000313" key="2">
    <source>
        <dbReference type="EMBL" id="QHT26129.1"/>
    </source>
</evidence>
<feature type="compositionally biased region" description="Polar residues" evidence="1">
    <location>
        <begin position="31"/>
        <end position="41"/>
    </location>
</feature>
<name>A0A6C0ECY8_9ZZZZ</name>
<dbReference type="AlphaFoldDB" id="A0A6C0ECY8"/>
<evidence type="ECO:0000256" key="1">
    <source>
        <dbReference type="SAM" id="MobiDB-lite"/>
    </source>
</evidence>
<sequence length="126" mass="14329">MDSDSEQPPTAEQAEQKEQDIVEELIERTKPSTTISSTTDLRPSITDLKPLNVVKYSTKDVSTRNPVLPFLNGGRRKGTKKSSKKKSKKSSRKHSRKQSRKQSRKASKKTTKRSSKKRSKRSNKKT</sequence>
<protein>
    <submittedName>
        <fullName evidence="2">Uncharacterized protein</fullName>
    </submittedName>
</protein>
<proteinExistence type="predicted"/>
<reference evidence="2" key="1">
    <citation type="journal article" date="2020" name="Nature">
        <title>Giant virus diversity and host interactions through global metagenomics.</title>
        <authorList>
            <person name="Schulz F."/>
            <person name="Roux S."/>
            <person name="Paez-Espino D."/>
            <person name="Jungbluth S."/>
            <person name="Walsh D.A."/>
            <person name="Denef V.J."/>
            <person name="McMahon K.D."/>
            <person name="Konstantinidis K.T."/>
            <person name="Eloe-Fadrosh E.A."/>
            <person name="Kyrpides N.C."/>
            <person name="Woyke T."/>
        </authorList>
    </citation>
    <scope>NUCLEOTIDE SEQUENCE</scope>
    <source>
        <strain evidence="2">GVMAG-M-3300023179-27</strain>
    </source>
</reference>
<feature type="region of interest" description="Disordered" evidence="1">
    <location>
        <begin position="26"/>
        <end position="126"/>
    </location>
</feature>
<accession>A0A6C0ECY8</accession>